<proteinExistence type="predicted"/>
<dbReference type="RefSeq" id="WP_203814521.1">
    <property type="nucleotide sequence ID" value="NZ_BOMY01000064.1"/>
</dbReference>
<evidence type="ECO:0000256" key="1">
    <source>
        <dbReference type="ARBA" id="ARBA00023002"/>
    </source>
</evidence>
<gene>
    <name evidence="4" type="ORF">Ate02nite_94480</name>
</gene>
<evidence type="ECO:0000313" key="4">
    <source>
        <dbReference type="EMBL" id="GIF26718.1"/>
    </source>
</evidence>
<sequence>MELGILSLSDLHQVSAAQRIADTIDYAVLGEKLGLDVFALGEHHGLEFAVSSPAVVLAAIAARTERIRLTSAVTVLSVLDPVRVYQDFATVDLVSSGRAEIIAGRSAFAEPFALFGEDMNDYDALFAEKIDLLLRLRADDHVTWSGKFRPPLRDAPIAPRAAQAELPVWAGVGGSPTSAVRAGLLGLPMVLGYIGGPLSHAKQAVDLYRAAGERAGHPEKLRVGISTHFFAGPDDVFPYYHEYLRPKTPGGRGFLVDRTAFTAGTRRGQAIMIGPSDQVAEKILDAKEMLGLDRFFGQFDWGGLPRGLVEESLHRYATEIAPIVRQH</sequence>
<evidence type="ECO:0000259" key="3">
    <source>
        <dbReference type="Pfam" id="PF00296"/>
    </source>
</evidence>
<name>A0A919TX40_9ACTN</name>
<dbReference type="InterPro" id="IPR011251">
    <property type="entry name" value="Luciferase-like_dom"/>
</dbReference>
<accession>A0A919TX40</accession>
<dbReference type="SUPFAM" id="SSF51679">
    <property type="entry name" value="Bacterial luciferase-like"/>
    <property type="match status" value="1"/>
</dbReference>
<dbReference type="GO" id="GO:0004497">
    <property type="term" value="F:monooxygenase activity"/>
    <property type="evidence" value="ECO:0007669"/>
    <property type="project" value="UniProtKB-KW"/>
</dbReference>
<reference evidence="4" key="1">
    <citation type="submission" date="2021-01" db="EMBL/GenBank/DDBJ databases">
        <title>Whole genome shotgun sequence of Actinoplanes tereljensis NBRC 105297.</title>
        <authorList>
            <person name="Komaki H."/>
            <person name="Tamura T."/>
        </authorList>
    </citation>
    <scope>NUCLEOTIDE SEQUENCE</scope>
    <source>
        <strain evidence="4">NBRC 105297</strain>
    </source>
</reference>
<dbReference type="PANTHER" id="PTHR30137:SF8">
    <property type="entry name" value="BLR5498 PROTEIN"/>
    <property type="match status" value="1"/>
</dbReference>
<dbReference type="Proteomes" id="UP000623608">
    <property type="component" value="Unassembled WGS sequence"/>
</dbReference>
<protein>
    <submittedName>
        <fullName evidence="4">Luciferase</fullName>
    </submittedName>
</protein>
<dbReference type="InterPro" id="IPR036661">
    <property type="entry name" value="Luciferase-like_sf"/>
</dbReference>
<dbReference type="Gene3D" id="3.20.20.30">
    <property type="entry name" value="Luciferase-like domain"/>
    <property type="match status" value="1"/>
</dbReference>
<keyword evidence="5" id="KW-1185">Reference proteome</keyword>
<keyword evidence="2" id="KW-0503">Monooxygenase</keyword>
<evidence type="ECO:0000256" key="2">
    <source>
        <dbReference type="ARBA" id="ARBA00023033"/>
    </source>
</evidence>
<evidence type="ECO:0000313" key="5">
    <source>
        <dbReference type="Proteomes" id="UP000623608"/>
    </source>
</evidence>
<feature type="domain" description="Luciferase-like" evidence="3">
    <location>
        <begin position="1"/>
        <end position="289"/>
    </location>
</feature>
<comment type="caution">
    <text evidence="4">The sequence shown here is derived from an EMBL/GenBank/DDBJ whole genome shotgun (WGS) entry which is preliminary data.</text>
</comment>
<dbReference type="EMBL" id="BOMY01000064">
    <property type="protein sequence ID" value="GIF26718.1"/>
    <property type="molecule type" value="Genomic_DNA"/>
</dbReference>
<dbReference type="AlphaFoldDB" id="A0A919TX40"/>
<dbReference type="InterPro" id="IPR050766">
    <property type="entry name" value="Bact_Lucif_Oxidored"/>
</dbReference>
<dbReference type="GO" id="GO:0016705">
    <property type="term" value="F:oxidoreductase activity, acting on paired donors, with incorporation or reduction of molecular oxygen"/>
    <property type="evidence" value="ECO:0007669"/>
    <property type="project" value="InterPro"/>
</dbReference>
<dbReference type="PANTHER" id="PTHR30137">
    <property type="entry name" value="LUCIFERASE-LIKE MONOOXYGENASE"/>
    <property type="match status" value="1"/>
</dbReference>
<dbReference type="GO" id="GO:0005829">
    <property type="term" value="C:cytosol"/>
    <property type="evidence" value="ECO:0007669"/>
    <property type="project" value="TreeGrafter"/>
</dbReference>
<organism evidence="4 5">
    <name type="scientific">Paractinoplanes tereljensis</name>
    <dbReference type="NCBI Taxonomy" id="571912"/>
    <lineage>
        <taxon>Bacteria</taxon>
        <taxon>Bacillati</taxon>
        <taxon>Actinomycetota</taxon>
        <taxon>Actinomycetes</taxon>
        <taxon>Micromonosporales</taxon>
        <taxon>Micromonosporaceae</taxon>
        <taxon>Paractinoplanes</taxon>
    </lineage>
</organism>
<dbReference type="Pfam" id="PF00296">
    <property type="entry name" value="Bac_luciferase"/>
    <property type="match status" value="1"/>
</dbReference>
<keyword evidence="1" id="KW-0560">Oxidoreductase</keyword>